<dbReference type="SUPFAM" id="SSF47090">
    <property type="entry name" value="PGBD-like"/>
    <property type="match status" value="1"/>
</dbReference>
<dbReference type="InterPro" id="IPR036366">
    <property type="entry name" value="PGBDSf"/>
</dbReference>
<evidence type="ECO:0000313" key="2">
    <source>
        <dbReference type="EMBL" id="ANW04550.1"/>
    </source>
</evidence>
<dbReference type="Gene3D" id="1.10.101.10">
    <property type="entry name" value="PGBD-like superfamily/PGBD"/>
    <property type="match status" value="1"/>
</dbReference>
<evidence type="ECO:0000259" key="1">
    <source>
        <dbReference type="Pfam" id="PF01471"/>
    </source>
</evidence>
<dbReference type="SUPFAM" id="SSF54001">
    <property type="entry name" value="Cysteine proteinases"/>
    <property type="match status" value="1"/>
</dbReference>
<dbReference type="Gene3D" id="3.90.1720.10">
    <property type="entry name" value="endopeptidase domain like (from Nostoc punctiforme)"/>
    <property type="match status" value="1"/>
</dbReference>
<dbReference type="EMBL" id="CP016428">
    <property type="protein sequence ID" value="ANW04550.1"/>
    <property type="molecule type" value="Genomic_DNA"/>
</dbReference>
<reference evidence="2 3" key="1">
    <citation type="submission" date="2016-07" db="EMBL/GenBank/DDBJ databases">
        <title>Complete genome sequence of Bradyrhizobium icense LMTR 13T, a potential inoculant strain isolated from lima bean (Phaseolus lunatus) in Peru.</title>
        <authorList>
            <person name="Ormeno-Orrillo E."/>
            <person name="Duran D."/>
            <person name="Rogel M.A."/>
            <person name="Rey L."/>
            <person name="Imperial J."/>
            <person name="Ruiz-Argueso T."/>
            <person name="Martinez-Romero E."/>
        </authorList>
    </citation>
    <scope>NUCLEOTIDE SEQUENCE [LARGE SCALE GENOMIC DNA]</scope>
    <source>
        <strain evidence="2 3">LMTR 13</strain>
    </source>
</reference>
<organism evidence="2 3">
    <name type="scientific">Bradyrhizobium icense</name>
    <dbReference type="NCBI Taxonomy" id="1274631"/>
    <lineage>
        <taxon>Bacteria</taxon>
        <taxon>Pseudomonadati</taxon>
        <taxon>Pseudomonadota</taxon>
        <taxon>Alphaproteobacteria</taxon>
        <taxon>Hyphomicrobiales</taxon>
        <taxon>Nitrobacteraceae</taxon>
        <taxon>Bradyrhizobium</taxon>
    </lineage>
</organism>
<dbReference type="RefSeq" id="WP_065731696.1">
    <property type="nucleotide sequence ID" value="NZ_CP016428.1"/>
</dbReference>
<proteinExistence type="predicted"/>
<evidence type="ECO:0000313" key="3">
    <source>
        <dbReference type="Proteomes" id="UP000092839"/>
    </source>
</evidence>
<dbReference type="InterPro" id="IPR038765">
    <property type="entry name" value="Papain-like_cys_pep_sf"/>
</dbReference>
<feature type="domain" description="Peptidoglycan binding-like" evidence="1">
    <location>
        <begin position="349"/>
        <end position="401"/>
    </location>
</feature>
<keyword evidence="3" id="KW-1185">Reference proteome</keyword>
<dbReference type="AlphaFoldDB" id="A0A1B1UP18"/>
<dbReference type="Proteomes" id="UP000092839">
    <property type="component" value="Chromosome"/>
</dbReference>
<sequence>MAQIGRSTDPSTADNRDDVAGSEVASFRYNNPGAQYPSARAARFGQTGYGIIGGGHKIARFPSPVNGAASNFDLLSRSYVGMRIGEAGTKWTGAHGFGVPGYNPNAILTKEMVDDPVQAIALLKAIAGRESGKGNNLTEEQWRQAHRMYKAGSADAFFDGLPAVAVAQPPANGVPSGAGLVQRARPHIGEQYVNTQVPKDDPHWHGPWDCAEFVSWLVYQEAGTLYGCVDHTALPAKADAYTGAWKADLERLGKRVSVEEAAATVGGIVLRYPPGPGKMGHIAVCDGNGGTIEAKGRRYGVVADTVHGRGWHTGILIPGISYDNAAPIKVNPPAIIYEVGAPNMNMAVVTRIQAALAAKGFDPGLIDGEFGLNTQAAVLRFQEAEGMVVDGAVGPETAAALGVSLGAEAAMPGVAVAETGTAAGAPALDLQQLLPLILMLLSKEKPMAADPAKPGQGLELLLPLILQSALTGKQLDIAQLLTVLATGKPVAVPAVTPIANAPVLAQPVNTVPAPVVSQPATPQQPGAAAPVDLITVLMPLLYERLTGKPLPGTEKPDKPAEPLAPAMSRPSVQLSAGMLGIVTLLQSAGILNLPFNLGAIAGQAPSTTAPVSGSTMATLIPIITGVIGATGGFGALGGIASKLLGGLFSAFGKK</sequence>
<dbReference type="InterPro" id="IPR036365">
    <property type="entry name" value="PGBD-like_sf"/>
</dbReference>
<accession>A0A1B1UP18</accession>
<dbReference type="Pfam" id="PF01471">
    <property type="entry name" value="PG_binding_1"/>
    <property type="match status" value="1"/>
</dbReference>
<protein>
    <recommendedName>
        <fullName evidence="1">Peptidoglycan binding-like domain-containing protein</fullName>
    </recommendedName>
</protein>
<dbReference type="InterPro" id="IPR002477">
    <property type="entry name" value="Peptidoglycan-bd-like"/>
</dbReference>
<name>A0A1B1UP18_9BRAD</name>
<gene>
    <name evidence="2" type="ORF">LMTR13_34890</name>
</gene>
<dbReference type="KEGG" id="bic:LMTR13_34890"/>